<comment type="caution">
    <text evidence="1">The sequence shown here is derived from an EMBL/GenBank/DDBJ whole genome shotgun (WGS) entry which is preliminary data.</text>
</comment>
<reference evidence="1 2" key="1">
    <citation type="submission" date="2018-11" db="EMBL/GenBank/DDBJ databases">
        <title>Microbial catabolism of amino acid.</title>
        <authorList>
            <person name="Hibi M."/>
            <person name="Ogawa J."/>
        </authorList>
    </citation>
    <scope>NUCLEOTIDE SEQUENCE [LARGE SCALE GENOMIC DNA]</scope>
    <source>
        <strain evidence="1 2">C31-06</strain>
    </source>
</reference>
<keyword evidence="2" id="KW-1185">Reference proteome</keyword>
<gene>
    <name evidence="1" type="ORF">Rhow_000622</name>
</gene>
<sequence length="45" mass="4788">MVVMVQSEPGFRLPVVVLDAPSDRASWRIAPAGHHGSGQFTAKAN</sequence>
<name>A0A402C2H4_RHOWR</name>
<dbReference type="Proteomes" id="UP000287519">
    <property type="component" value="Unassembled WGS sequence"/>
</dbReference>
<evidence type="ECO:0000313" key="2">
    <source>
        <dbReference type="Proteomes" id="UP000287519"/>
    </source>
</evidence>
<organism evidence="1 2">
    <name type="scientific">Rhodococcus wratislaviensis</name>
    <name type="common">Tsukamurella wratislaviensis</name>
    <dbReference type="NCBI Taxonomy" id="44752"/>
    <lineage>
        <taxon>Bacteria</taxon>
        <taxon>Bacillati</taxon>
        <taxon>Actinomycetota</taxon>
        <taxon>Actinomycetes</taxon>
        <taxon>Mycobacteriales</taxon>
        <taxon>Nocardiaceae</taxon>
        <taxon>Rhodococcus</taxon>
    </lineage>
</organism>
<dbReference type="EMBL" id="BHYM01000012">
    <property type="protein sequence ID" value="GCE37776.1"/>
    <property type="molecule type" value="Genomic_DNA"/>
</dbReference>
<proteinExistence type="predicted"/>
<dbReference type="AlphaFoldDB" id="A0A402C2H4"/>
<protein>
    <submittedName>
        <fullName evidence="1">Uncharacterized protein</fullName>
    </submittedName>
</protein>
<accession>A0A402C2H4</accession>
<evidence type="ECO:0000313" key="1">
    <source>
        <dbReference type="EMBL" id="GCE37776.1"/>
    </source>
</evidence>